<accession>A0A9P3LIT9</accession>
<sequence length="111" mass="12505">MAAVVVVRSHSSKPREAVRSAIVLRYHASVEYSFDKRSMFEGRMIPVFRASRCTFVTSTRHALGATLDALKTLLSMQLPTVWPFMVVGQRRSMSYAKRKRMLCYLASASSA</sequence>
<evidence type="ECO:0000313" key="2">
    <source>
        <dbReference type="Proteomes" id="UP000703269"/>
    </source>
</evidence>
<keyword evidence="2" id="KW-1185">Reference proteome</keyword>
<evidence type="ECO:0000313" key="1">
    <source>
        <dbReference type="EMBL" id="GJE96685.1"/>
    </source>
</evidence>
<gene>
    <name evidence="1" type="ORF">PsYK624_128880</name>
</gene>
<dbReference type="AlphaFoldDB" id="A0A9P3LIT9"/>
<dbReference type="Proteomes" id="UP000703269">
    <property type="component" value="Unassembled WGS sequence"/>
</dbReference>
<dbReference type="EMBL" id="BPQB01000062">
    <property type="protein sequence ID" value="GJE96685.1"/>
    <property type="molecule type" value="Genomic_DNA"/>
</dbReference>
<comment type="caution">
    <text evidence="1">The sequence shown here is derived from an EMBL/GenBank/DDBJ whole genome shotgun (WGS) entry which is preliminary data.</text>
</comment>
<proteinExistence type="predicted"/>
<organism evidence="1 2">
    <name type="scientific">Phanerochaete sordida</name>
    <dbReference type="NCBI Taxonomy" id="48140"/>
    <lineage>
        <taxon>Eukaryota</taxon>
        <taxon>Fungi</taxon>
        <taxon>Dikarya</taxon>
        <taxon>Basidiomycota</taxon>
        <taxon>Agaricomycotina</taxon>
        <taxon>Agaricomycetes</taxon>
        <taxon>Polyporales</taxon>
        <taxon>Phanerochaetaceae</taxon>
        <taxon>Phanerochaete</taxon>
    </lineage>
</organism>
<protein>
    <submittedName>
        <fullName evidence="1">Uncharacterized protein</fullName>
    </submittedName>
</protein>
<reference evidence="1 2" key="1">
    <citation type="submission" date="2021-08" db="EMBL/GenBank/DDBJ databases">
        <title>Draft Genome Sequence of Phanerochaete sordida strain YK-624.</title>
        <authorList>
            <person name="Mori T."/>
            <person name="Dohra H."/>
            <person name="Suzuki T."/>
            <person name="Kawagishi H."/>
            <person name="Hirai H."/>
        </authorList>
    </citation>
    <scope>NUCLEOTIDE SEQUENCE [LARGE SCALE GENOMIC DNA]</scope>
    <source>
        <strain evidence="1 2">YK-624</strain>
    </source>
</reference>
<name>A0A9P3LIT9_9APHY</name>